<feature type="compositionally biased region" description="Basic and acidic residues" evidence="7">
    <location>
        <begin position="433"/>
        <end position="445"/>
    </location>
</feature>
<keyword evidence="1 5" id="KW-0547">Nucleotide-binding</keyword>
<feature type="compositionally biased region" description="Basic residues" evidence="7">
    <location>
        <begin position="453"/>
        <end position="467"/>
    </location>
</feature>
<feature type="region of interest" description="Disordered" evidence="7">
    <location>
        <begin position="151"/>
        <end position="181"/>
    </location>
</feature>
<comment type="similarity">
    <text evidence="5 6">Belongs to the TRAFAC class myosin-kinesin ATPase superfamily. Kinesin family.</text>
</comment>
<keyword evidence="3" id="KW-0175">Coiled coil</keyword>
<keyword evidence="10" id="KW-1185">Reference proteome</keyword>
<comment type="caution">
    <text evidence="9">The sequence shown here is derived from an EMBL/GenBank/DDBJ whole genome shotgun (WGS) entry which is preliminary data.</text>
</comment>
<keyword evidence="6" id="KW-0493">Microtubule</keyword>
<evidence type="ECO:0000256" key="7">
    <source>
        <dbReference type="SAM" id="MobiDB-lite"/>
    </source>
</evidence>
<evidence type="ECO:0000256" key="2">
    <source>
        <dbReference type="ARBA" id="ARBA00022840"/>
    </source>
</evidence>
<evidence type="ECO:0000313" key="10">
    <source>
        <dbReference type="Proteomes" id="UP001363151"/>
    </source>
</evidence>
<dbReference type="Pfam" id="PF00225">
    <property type="entry name" value="Kinesin"/>
    <property type="match status" value="1"/>
</dbReference>
<dbReference type="InterPro" id="IPR036961">
    <property type="entry name" value="Kinesin_motor_dom_sf"/>
</dbReference>
<keyword evidence="4 5" id="KW-0505">Motor protein</keyword>
<keyword evidence="2 5" id="KW-0067">ATP-binding</keyword>
<feature type="binding site" evidence="5">
    <location>
        <begin position="89"/>
        <end position="96"/>
    </location>
    <ligand>
        <name>ATP</name>
        <dbReference type="ChEBI" id="CHEBI:30616"/>
    </ligand>
</feature>
<dbReference type="InterPro" id="IPR027640">
    <property type="entry name" value="Kinesin-like_fam"/>
</dbReference>
<dbReference type="PANTHER" id="PTHR47968">
    <property type="entry name" value="CENTROMERE PROTEIN E"/>
    <property type="match status" value="1"/>
</dbReference>
<organism evidence="9 10">
    <name type="scientific">Aureococcus anophagefferens</name>
    <name type="common">Harmful bloom alga</name>
    <dbReference type="NCBI Taxonomy" id="44056"/>
    <lineage>
        <taxon>Eukaryota</taxon>
        <taxon>Sar</taxon>
        <taxon>Stramenopiles</taxon>
        <taxon>Ochrophyta</taxon>
        <taxon>Pelagophyceae</taxon>
        <taxon>Pelagomonadales</taxon>
        <taxon>Pelagomonadaceae</taxon>
        <taxon>Aureococcus</taxon>
    </lineage>
</organism>
<dbReference type="EMBL" id="JBBJCI010000037">
    <property type="protein sequence ID" value="KAK7250352.1"/>
    <property type="molecule type" value="Genomic_DNA"/>
</dbReference>
<protein>
    <recommendedName>
        <fullName evidence="6">Kinesin-like protein</fullName>
    </recommendedName>
</protein>
<dbReference type="PROSITE" id="PS50067">
    <property type="entry name" value="KINESIN_MOTOR_2"/>
    <property type="match status" value="1"/>
</dbReference>
<dbReference type="PANTHER" id="PTHR47968:SF75">
    <property type="entry name" value="CENTROMERE-ASSOCIATED PROTEIN E"/>
    <property type="match status" value="1"/>
</dbReference>
<evidence type="ECO:0000256" key="6">
    <source>
        <dbReference type="RuleBase" id="RU000394"/>
    </source>
</evidence>
<feature type="domain" description="Kinesin motor" evidence="8">
    <location>
        <begin position="5"/>
        <end position="376"/>
    </location>
</feature>
<evidence type="ECO:0000256" key="3">
    <source>
        <dbReference type="ARBA" id="ARBA00023054"/>
    </source>
</evidence>
<name>A0ABR1GBD4_AURAN</name>
<dbReference type="SMART" id="SM00129">
    <property type="entry name" value="KISc"/>
    <property type="match status" value="1"/>
</dbReference>
<accession>A0ABR1GBD4</accession>
<dbReference type="InterPro" id="IPR027417">
    <property type="entry name" value="P-loop_NTPase"/>
</dbReference>
<dbReference type="Proteomes" id="UP001363151">
    <property type="component" value="Unassembled WGS sequence"/>
</dbReference>
<dbReference type="InterPro" id="IPR019821">
    <property type="entry name" value="Kinesin_motor_CS"/>
</dbReference>
<dbReference type="PRINTS" id="PR00380">
    <property type="entry name" value="KINESINHEAVY"/>
</dbReference>
<evidence type="ECO:0000256" key="5">
    <source>
        <dbReference type="PROSITE-ProRule" id="PRU00283"/>
    </source>
</evidence>
<evidence type="ECO:0000259" key="8">
    <source>
        <dbReference type="PROSITE" id="PS50067"/>
    </source>
</evidence>
<evidence type="ECO:0000313" key="9">
    <source>
        <dbReference type="EMBL" id="KAK7250352.1"/>
    </source>
</evidence>
<evidence type="ECO:0000256" key="4">
    <source>
        <dbReference type="ARBA" id="ARBA00023175"/>
    </source>
</evidence>
<dbReference type="InterPro" id="IPR001752">
    <property type="entry name" value="Kinesin_motor_dom"/>
</dbReference>
<reference evidence="9 10" key="1">
    <citation type="submission" date="2024-03" db="EMBL/GenBank/DDBJ databases">
        <title>Aureococcus anophagefferens CCMP1851 and Kratosvirus quantuckense: Draft genome of a second virus-susceptible host strain in the model system.</title>
        <authorList>
            <person name="Chase E."/>
            <person name="Truchon A.R."/>
            <person name="Schepens W."/>
            <person name="Wilhelm S.W."/>
        </authorList>
    </citation>
    <scope>NUCLEOTIDE SEQUENCE [LARGE SCALE GENOMIC DNA]</scope>
    <source>
        <strain evidence="9 10">CCMP1851</strain>
    </source>
</reference>
<evidence type="ECO:0000256" key="1">
    <source>
        <dbReference type="ARBA" id="ARBA00022741"/>
    </source>
</evidence>
<feature type="region of interest" description="Disordered" evidence="7">
    <location>
        <begin position="418"/>
        <end position="474"/>
    </location>
</feature>
<gene>
    <name evidence="9" type="ORF">SO694_00007442</name>
</gene>
<dbReference type="PROSITE" id="PS00411">
    <property type="entry name" value="KINESIN_MOTOR_1"/>
    <property type="match status" value="1"/>
</dbReference>
<dbReference type="Gene3D" id="3.40.850.10">
    <property type="entry name" value="Kinesin motor domain"/>
    <property type="match status" value="1"/>
</dbReference>
<dbReference type="SUPFAM" id="SSF52540">
    <property type="entry name" value="P-loop containing nucleoside triphosphate hydrolases"/>
    <property type="match status" value="1"/>
</dbReference>
<sequence>MAERQMRVCVRVRPLTASEHLEGDEAWLLEGTSRITERDVGEKNRCARSFNFDRVFPAPSLNDAVYESMGREIVNDAMRGYHGAIVAYGQTATGKTHTMQGTPTSPGLIPLAIEEAFNHIAGASQEREYALRVSYLEVYNETIRDLLYDETLDDPGEPPSRWGGAALRPRDPKPRKPPPIRLVDDAKRGVTRLQGIREVSVASVGDVFDTIVEGEARRAVGETEFNSRSSRSHAILRLTIESSARRGAGDRRAADLSVLTSTLSFVDLAGSERCPEASAPARVKEGAYINKSLHLCRKQPVEWPCLHALALVVSKLSAGATKADHVPYRDSKLTRLLRPALGGKARVALVCTASLAASAAEETAHTLKFAQRAKKVVQRGSDTRDSVVDTSSLLAHYRAQIDALKADLALANETNASLQRVESGSSLAPEAPAEDHLSREDDAERLAAAAAAPRRRRTSARRSRRRPTTSSGSS</sequence>
<proteinExistence type="inferred from homology"/>